<dbReference type="RefSeq" id="XP_003287514.1">
    <property type="nucleotide sequence ID" value="XM_003287466.1"/>
</dbReference>
<organism evidence="1 2">
    <name type="scientific">Dictyostelium purpureum</name>
    <name type="common">Slime mold</name>
    <dbReference type="NCBI Taxonomy" id="5786"/>
    <lineage>
        <taxon>Eukaryota</taxon>
        <taxon>Amoebozoa</taxon>
        <taxon>Evosea</taxon>
        <taxon>Eumycetozoa</taxon>
        <taxon>Dictyostelia</taxon>
        <taxon>Dictyosteliales</taxon>
        <taxon>Dictyosteliaceae</taxon>
        <taxon>Dictyostelium</taxon>
    </lineage>
</organism>
<dbReference type="VEuPathDB" id="AmoebaDB:DICPUDRAFT_78378"/>
<evidence type="ECO:0000313" key="2">
    <source>
        <dbReference type="Proteomes" id="UP000001064"/>
    </source>
</evidence>
<dbReference type="OrthoDB" id="10522087at2759"/>
<dbReference type="AlphaFoldDB" id="F0ZJD3"/>
<evidence type="ECO:0000313" key="1">
    <source>
        <dbReference type="EMBL" id="EGC35941.1"/>
    </source>
</evidence>
<name>F0ZJD3_DICPU</name>
<dbReference type="Proteomes" id="UP000001064">
    <property type="component" value="Unassembled WGS sequence"/>
</dbReference>
<dbReference type="InParanoid" id="F0ZJD3"/>
<proteinExistence type="predicted"/>
<dbReference type="KEGG" id="dpp:DICPUDRAFT_78378"/>
<protein>
    <submittedName>
        <fullName evidence="1">Uncharacterized protein</fullName>
    </submittedName>
</protein>
<dbReference type="EMBL" id="GL871042">
    <property type="protein sequence ID" value="EGC35941.1"/>
    <property type="molecule type" value="Genomic_DNA"/>
</dbReference>
<gene>
    <name evidence="1" type="ORF">DICPUDRAFT_78378</name>
</gene>
<dbReference type="GeneID" id="10500494"/>
<reference evidence="2" key="1">
    <citation type="journal article" date="2011" name="Genome Biol.">
        <title>Comparative genomics of the social amoebae Dictyostelium discoideum and Dictyostelium purpureum.</title>
        <authorList>
            <consortium name="US DOE Joint Genome Institute (JGI-PGF)"/>
            <person name="Sucgang R."/>
            <person name="Kuo A."/>
            <person name="Tian X."/>
            <person name="Salerno W."/>
            <person name="Parikh A."/>
            <person name="Feasley C.L."/>
            <person name="Dalin E."/>
            <person name="Tu H."/>
            <person name="Huang E."/>
            <person name="Barry K."/>
            <person name="Lindquist E."/>
            <person name="Shapiro H."/>
            <person name="Bruce D."/>
            <person name="Schmutz J."/>
            <person name="Salamov A."/>
            <person name="Fey P."/>
            <person name="Gaudet P."/>
            <person name="Anjard C."/>
            <person name="Babu M.M."/>
            <person name="Basu S."/>
            <person name="Bushmanova Y."/>
            <person name="van der Wel H."/>
            <person name="Katoh-Kurasawa M."/>
            <person name="Dinh C."/>
            <person name="Coutinho P.M."/>
            <person name="Saito T."/>
            <person name="Elias M."/>
            <person name="Schaap P."/>
            <person name="Kay R.R."/>
            <person name="Henrissat B."/>
            <person name="Eichinger L."/>
            <person name="Rivero F."/>
            <person name="Putnam N.H."/>
            <person name="West C.M."/>
            <person name="Loomis W.F."/>
            <person name="Chisholm R.L."/>
            <person name="Shaulsky G."/>
            <person name="Strassmann J.E."/>
            <person name="Queller D.C."/>
            <person name="Kuspa A."/>
            <person name="Grigoriev I.V."/>
        </authorList>
    </citation>
    <scope>NUCLEOTIDE SEQUENCE [LARGE SCALE GENOMIC DNA]</scope>
    <source>
        <strain evidence="2">QSDP1</strain>
    </source>
</reference>
<keyword evidence="2" id="KW-1185">Reference proteome</keyword>
<accession>F0ZJD3</accession>
<sequence>MTLYYIGKGSQITGYGLHDIGDYFELPSLKPNPFGSSLYNFGAWSFSLEPMNTHNQSGSCLTSSLHNLQLEVTTKPLTEDYYLDFYSISPQFIQQWSNDIQRVYNI</sequence>